<feature type="transmembrane region" description="Helical" evidence="7">
    <location>
        <begin position="272"/>
        <end position="293"/>
    </location>
</feature>
<evidence type="ECO:0000256" key="5">
    <source>
        <dbReference type="ARBA" id="ARBA00022989"/>
    </source>
</evidence>
<name>A0A381RTD6_9ZZZZ</name>
<keyword evidence="2" id="KW-0813">Transport</keyword>
<evidence type="ECO:0000256" key="7">
    <source>
        <dbReference type="SAM" id="Phobius"/>
    </source>
</evidence>
<reference evidence="8" key="1">
    <citation type="submission" date="2018-05" db="EMBL/GenBank/DDBJ databases">
        <authorList>
            <person name="Lanie J.A."/>
            <person name="Ng W.-L."/>
            <person name="Kazmierczak K.M."/>
            <person name="Andrzejewski T.M."/>
            <person name="Davidsen T.M."/>
            <person name="Wayne K.J."/>
            <person name="Tettelin H."/>
            <person name="Glass J.I."/>
            <person name="Rusch D."/>
            <person name="Podicherti R."/>
            <person name="Tsui H.-C.T."/>
            <person name="Winkler M.E."/>
        </authorList>
    </citation>
    <scope>NUCLEOTIDE SEQUENCE</scope>
</reference>
<evidence type="ECO:0000256" key="3">
    <source>
        <dbReference type="ARBA" id="ARBA00022475"/>
    </source>
</evidence>
<evidence type="ECO:0008006" key="9">
    <source>
        <dbReference type="Google" id="ProtNLM"/>
    </source>
</evidence>
<feature type="transmembrane region" description="Helical" evidence="7">
    <location>
        <begin position="20"/>
        <end position="42"/>
    </location>
</feature>
<dbReference type="InterPro" id="IPR036259">
    <property type="entry name" value="MFS_trans_sf"/>
</dbReference>
<feature type="transmembrane region" description="Helical" evidence="7">
    <location>
        <begin position="87"/>
        <end position="106"/>
    </location>
</feature>
<dbReference type="PANTHER" id="PTHR23513:SF11">
    <property type="entry name" value="STAPHYLOFERRIN A TRANSPORTER"/>
    <property type="match status" value="1"/>
</dbReference>
<gene>
    <name evidence="8" type="ORF">METZ01_LOCUS47245</name>
</gene>
<keyword evidence="3" id="KW-1003">Cell membrane</keyword>
<dbReference type="Pfam" id="PF05977">
    <property type="entry name" value="MFS_3"/>
    <property type="match status" value="1"/>
</dbReference>
<evidence type="ECO:0000256" key="2">
    <source>
        <dbReference type="ARBA" id="ARBA00022448"/>
    </source>
</evidence>
<dbReference type="InterPro" id="IPR010290">
    <property type="entry name" value="TM_effector"/>
</dbReference>
<keyword evidence="4 7" id="KW-0812">Transmembrane</keyword>
<comment type="subcellular location">
    <subcellularLocation>
        <location evidence="1">Cell membrane</location>
        <topology evidence="1">Multi-pass membrane protein</topology>
    </subcellularLocation>
</comment>
<accession>A0A381RTD6</accession>
<dbReference type="Gene3D" id="1.20.1250.20">
    <property type="entry name" value="MFS general substrate transporter like domains"/>
    <property type="match status" value="2"/>
</dbReference>
<feature type="transmembrane region" description="Helical" evidence="7">
    <location>
        <begin position="363"/>
        <end position="383"/>
    </location>
</feature>
<dbReference type="SUPFAM" id="SSF103473">
    <property type="entry name" value="MFS general substrate transporter"/>
    <property type="match status" value="1"/>
</dbReference>
<feature type="transmembrane region" description="Helical" evidence="7">
    <location>
        <begin position="238"/>
        <end position="260"/>
    </location>
</feature>
<protein>
    <recommendedName>
        <fullName evidence="9">Major facilitator superfamily (MFS) profile domain-containing protein</fullName>
    </recommendedName>
</protein>
<evidence type="ECO:0000256" key="6">
    <source>
        <dbReference type="ARBA" id="ARBA00023136"/>
    </source>
</evidence>
<feature type="transmembrane region" description="Helical" evidence="7">
    <location>
        <begin position="389"/>
        <end position="408"/>
    </location>
</feature>
<evidence type="ECO:0000256" key="1">
    <source>
        <dbReference type="ARBA" id="ARBA00004651"/>
    </source>
</evidence>
<proteinExistence type="predicted"/>
<dbReference type="EMBL" id="UINC01002230">
    <property type="protein sequence ID" value="SUZ94391.1"/>
    <property type="molecule type" value="Genomic_DNA"/>
</dbReference>
<dbReference type="AlphaFoldDB" id="A0A381RTD6"/>
<dbReference type="GO" id="GO:0005886">
    <property type="term" value="C:plasma membrane"/>
    <property type="evidence" value="ECO:0007669"/>
    <property type="project" value="UniProtKB-SubCell"/>
</dbReference>
<evidence type="ECO:0000256" key="4">
    <source>
        <dbReference type="ARBA" id="ARBA00022692"/>
    </source>
</evidence>
<organism evidence="8">
    <name type="scientific">marine metagenome</name>
    <dbReference type="NCBI Taxonomy" id="408172"/>
    <lineage>
        <taxon>unclassified sequences</taxon>
        <taxon>metagenomes</taxon>
        <taxon>ecological metagenomes</taxon>
    </lineage>
</organism>
<dbReference type="CDD" id="cd06173">
    <property type="entry name" value="MFS_MefA_like"/>
    <property type="match status" value="1"/>
</dbReference>
<keyword evidence="5 7" id="KW-1133">Transmembrane helix</keyword>
<feature type="transmembrane region" description="Helical" evidence="7">
    <location>
        <begin position="150"/>
        <end position="172"/>
    </location>
</feature>
<feature type="transmembrane region" description="Helical" evidence="7">
    <location>
        <begin position="300"/>
        <end position="317"/>
    </location>
</feature>
<feature type="transmembrane region" description="Helical" evidence="7">
    <location>
        <begin position="112"/>
        <end position="129"/>
    </location>
</feature>
<feature type="transmembrane region" description="Helical" evidence="7">
    <location>
        <begin position="178"/>
        <end position="197"/>
    </location>
</feature>
<feature type="transmembrane region" description="Helical" evidence="7">
    <location>
        <begin position="323"/>
        <end position="342"/>
    </location>
</feature>
<feature type="transmembrane region" description="Helical" evidence="7">
    <location>
        <begin position="54"/>
        <end position="75"/>
    </location>
</feature>
<keyword evidence="6 7" id="KW-0472">Membrane</keyword>
<evidence type="ECO:0000313" key="8">
    <source>
        <dbReference type="EMBL" id="SUZ94391.1"/>
    </source>
</evidence>
<sequence>MKLPTIHTLDSLRAYPDYRYLWTANFCANTAQWLQLLTIGWLVKSLTENGSNSALLVVGIGGAVALPGIIIGPWGGVLGDRLNRKKLVICLEIFMVLLALSFALLLRTGSVLVWHVYTFALLAGCCEALKMPIRQALIANTVPFHALSNAYATSVLTIPGTRMIGPFIGGIIVSNVGFFWNFTIEALLYLGVIVALIPMSTPYFIKRDFVTSFGVSQMFTDMADGFKYLWKQQRPLSFIYMLSAAPNVVLHPVIFLLPLFTTDVLHRDVEYGGYMMAVNGAGGLLMVFVFSAFGFPKWRGMLCILSALCGAIMTLLLSQSLWITPAFLALAIFGATQTAFRTTTGVLTQTLAEDQYRVRAMSAYRIGMGMVVFFSFFVGWMAGITSVRLTLLFMGALGVAISIIFWIFSPAVRNQD</sequence>
<dbReference type="PANTHER" id="PTHR23513">
    <property type="entry name" value="INTEGRAL MEMBRANE EFFLUX PROTEIN-RELATED"/>
    <property type="match status" value="1"/>
</dbReference>